<reference evidence="5 6" key="1">
    <citation type="submission" date="2016-07" db="EMBL/GenBank/DDBJ databases">
        <title>Genome sequencing of Vibrio scophthalmi strain VS-05, an isolated from Paralichthys olivaceus.</title>
        <authorList>
            <person name="Han H.-J."/>
        </authorList>
    </citation>
    <scope>NUCLEOTIDE SEQUENCE [LARGE SCALE GENOMIC DNA]</scope>
    <source>
        <strain evidence="5 6">VS-05</strain>
    </source>
</reference>
<dbReference type="Gene3D" id="3.40.1080.10">
    <property type="entry name" value="Glutaconate Coenzyme A-transferase"/>
    <property type="match status" value="2"/>
</dbReference>
<dbReference type="SUPFAM" id="SSF100950">
    <property type="entry name" value="NagB/RpiA/CoA transferase-like"/>
    <property type="match status" value="2"/>
</dbReference>
<evidence type="ECO:0000313" key="5">
    <source>
        <dbReference type="EMBL" id="ANU36177.1"/>
    </source>
</evidence>
<feature type="active site" description="5-glutamyl coenzyme A thioester intermediate" evidence="4">
    <location>
        <position position="328"/>
    </location>
</feature>
<dbReference type="STRING" id="45658.VSVS12_01475"/>
<accession>A0A1C7F8T6</accession>
<name>A0A1C7F8T6_9VIBR</name>
<evidence type="ECO:0000256" key="3">
    <source>
        <dbReference type="PIRNR" id="PIRNR000858"/>
    </source>
</evidence>
<dbReference type="Pfam" id="PF01144">
    <property type="entry name" value="CoA_trans"/>
    <property type="match status" value="1"/>
</dbReference>
<dbReference type="PANTHER" id="PTHR43293:SF1">
    <property type="entry name" value="ACETATE COA-TRANSFERASE YDIF"/>
    <property type="match status" value="1"/>
</dbReference>
<dbReference type="GO" id="GO:0046952">
    <property type="term" value="P:ketone body catabolic process"/>
    <property type="evidence" value="ECO:0007669"/>
    <property type="project" value="InterPro"/>
</dbReference>
<evidence type="ECO:0000256" key="2">
    <source>
        <dbReference type="ARBA" id="ARBA00022679"/>
    </source>
</evidence>
<protein>
    <recommendedName>
        <fullName evidence="3">Acetate CoA-transferase YdiF</fullName>
        <ecNumber evidence="3">2.8.3.8</ecNumber>
    </recommendedName>
</protein>
<dbReference type="SMART" id="SM00882">
    <property type="entry name" value="CoA_trans"/>
    <property type="match status" value="2"/>
</dbReference>
<evidence type="ECO:0000256" key="1">
    <source>
        <dbReference type="ARBA" id="ARBA00007154"/>
    </source>
</evidence>
<dbReference type="AlphaFoldDB" id="A0A1C7F8T6"/>
<dbReference type="PATRIC" id="fig|45658.7.peg.1015"/>
<gene>
    <name evidence="5" type="ORF">VSVS05_01050</name>
</gene>
<dbReference type="InterPro" id="IPR014388">
    <property type="entry name" value="3-oxoacid_CoA-transferase"/>
</dbReference>
<dbReference type="RefSeq" id="WP_065545222.1">
    <property type="nucleotide sequence ID" value="NZ_CP016414.1"/>
</dbReference>
<comment type="catalytic activity">
    <reaction evidence="3">
        <text>an acyl-CoA + acetate = a carboxylate + acetyl-CoA</text>
        <dbReference type="Rhea" id="RHEA:13381"/>
        <dbReference type="ChEBI" id="CHEBI:29067"/>
        <dbReference type="ChEBI" id="CHEBI:30089"/>
        <dbReference type="ChEBI" id="CHEBI:57288"/>
        <dbReference type="ChEBI" id="CHEBI:58342"/>
        <dbReference type="EC" id="2.8.3.8"/>
    </reaction>
</comment>
<dbReference type="InterPro" id="IPR004165">
    <property type="entry name" value="CoA_trans_fam_I"/>
</dbReference>
<comment type="function">
    <text evidence="3">CoA transferase having broad substrate specificity for short-chain acyl-CoA thioesters with the activity decreasing when the length of the carboxylic acid chain exceeds four carbons.</text>
</comment>
<evidence type="ECO:0000313" key="6">
    <source>
        <dbReference type="Proteomes" id="UP000092528"/>
    </source>
</evidence>
<evidence type="ECO:0000256" key="4">
    <source>
        <dbReference type="PIRSR" id="PIRSR000858-1"/>
    </source>
</evidence>
<dbReference type="InterPro" id="IPR037171">
    <property type="entry name" value="NagB/RpiA_transferase-like"/>
</dbReference>
<proteinExistence type="inferred from homology"/>
<keyword evidence="2 3" id="KW-0808">Transferase</keyword>
<dbReference type="EC" id="2.8.3.8" evidence="3"/>
<dbReference type="Proteomes" id="UP000092528">
    <property type="component" value="Chromosome 1"/>
</dbReference>
<sequence length="539" mass="57746">MKTKVLTALQAAALIENGDKVILGGFIGAVVPEAIERAIGERFLATGQPNDLELYFTAGQGDGVDKATNHLAHPGMVSMACGGHWGLIPRLQKLANDNQIQGYNFPQGVIAQLLRDSAAGKPGTLSHVGLGTFVDPRLGGGKINTSTSEDRVSVIEIEGEEFLFYKRLNPTVALLRGTTADENGNVTMEDECLFLENLAAAQLVTNMGGKVIVQVKRVVKNGELDPQQVRIPGIFVNAIVIAEESLHMQTFAEPMNPAYCGRGDKGCGESYQQTVSARPLDAKKIIARRAAMELQHGAILNYGIGVPEVIAEVTDEEGITDQMIATVEPGAIGGTPAGGLSFGASAFPEAVITQDQMFDFYDGGGIDQAFLGLAECDQHGNLNVSKFGSKIAGCGGFINITQNAKQVFFCGTFTAGKLEIETGNGELTIINDGHINKLIKEVQQITFSADIARRNHKPVLYITERAVFRLGATTLELIEIAPGVDLDRDILARMDFNPIISRDLKTMDARIFRDEPMGLTLSSPSQMPTEVTSKQTVAA</sequence>
<dbReference type="EMBL" id="CP016414">
    <property type="protein sequence ID" value="ANU36177.1"/>
    <property type="molecule type" value="Genomic_DNA"/>
</dbReference>
<dbReference type="PIRSF" id="PIRSF000858">
    <property type="entry name" value="SCOT-t"/>
    <property type="match status" value="1"/>
</dbReference>
<dbReference type="PANTHER" id="PTHR43293">
    <property type="entry name" value="ACETATE COA-TRANSFERASE YDIF"/>
    <property type="match status" value="1"/>
</dbReference>
<comment type="similarity">
    <text evidence="1 3">Belongs to the 3-oxoacid CoA-transferase family.</text>
</comment>
<dbReference type="GeneID" id="96870957"/>
<keyword evidence="6" id="KW-1185">Reference proteome</keyword>
<dbReference type="GO" id="GO:0008775">
    <property type="term" value="F:acetate CoA-transferase activity"/>
    <property type="evidence" value="ECO:0007669"/>
    <property type="project" value="UniProtKB-EC"/>
</dbReference>
<organism evidence="5 6">
    <name type="scientific">Vibrio scophthalmi</name>
    <dbReference type="NCBI Taxonomy" id="45658"/>
    <lineage>
        <taxon>Bacteria</taxon>
        <taxon>Pseudomonadati</taxon>
        <taxon>Pseudomonadota</taxon>
        <taxon>Gammaproteobacteria</taxon>
        <taxon>Vibrionales</taxon>
        <taxon>Vibrionaceae</taxon>
        <taxon>Vibrio</taxon>
    </lineage>
</organism>